<dbReference type="NCBIfam" id="NF002114">
    <property type="entry name" value="PRK00951.2-4"/>
    <property type="match status" value="1"/>
</dbReference>
<dbReference type="InterPro" id="IPR038494">
    <property type="entry name" value="IGPD_sf"/>
</dbReference>
<keyword evidence="5 6" id="KW-0456">Lyase</keyword>
<comment type="pathway">
    <text evidence="1 6">Amino-acid biosynthesis; L-histidine biosynthesis; L-histidine from 5-phospho-alpha-D-ribose 1-diphosphate: step 6/9.</text>
</comment>
<keyword evidence="4 6" id="KW-0368">Histidine biosynthesis</keyword>
<dbReference type="GO" id="GO:0000105">
    <property type="term" value="P:L-histidine biosynthetic process"/>
    <property type="evidence" value="ECO:0007669"/>
    <property type="project" value="UniProtKB-UniRule"/>
</dbReference>
<evidence type="ECO:0000256" key="5">
    <source>
        <dbReference type="ARBA" id="ARBA00023239"/>
    </source>
</evidence>
<dbReference type="HAMAP" id="MF_00076">
    <property type="entry name" value="HisB"/>
    <property type="match status" value="1"/>
</dbReference>
<evidence type="ECO:0000256" key="1">
    <source>
        <dbReference type="ARBA" id="ARBA00005047"/>
    </source>
</evidence>
<proteinExistence type="inferred from homology"/>
<accession>E0SRC4</accession>
<evidence type="ECO:0000313" key="8">
    <source>
        <dbReference type="Proteomes" id="UP000001304"/>
    </source>
</evidence>
<comment type="similarity">
    <text evidence="6">Belongs to the imidazoleglycerol-phosphate dehydratase family.</text>
</comment>
<dbReference type="InterPro" id="IPR020568">
    <property type="entry name" value="Ribosomal_Su5_D2-typ_SF"/>
</dbReference>
<dbReference type="PANTHER" id="PTHR23133:SF2">
    <property type="entry name" value="IMIDAZOLEGLYCEROL-PHOSPHATE DEHYDRATASE"/>
    <property type="match status" value="1"/>
</dbReference>
<name>E0SRC4_IGNAA</name>
<comment type="subcellular location">
    <subcellularLocation>
        <location evidence="6">Cytoplasm</location>
    </subcellularLocation>
</comment>
<comment type="catalytic activity">
    <reaction evidence="6">
        <text>D-erythro-1-(imidazol-4-yl)glycerol 3-phosphate = 3-(imidazol-4-yl)-2-oxopropyl phosphate + H2O</text>
        <dbReference type="Rhea" id="RHEA:11040"/>
        <dbReference type="ChEBI" id="CHEBI:15377"/>
        <dbReference type="ChEBI" id="CHEBI:57766"/>
        <dbReference type="ChEBI" id="CHEBI:58278"/>
        <dbReference type="EC" id="4.2.1.19"/>
    </reaction>
</comment>
<keyword evidence="8" id="KW-1185">Reference proteome</keyword>
<dbReference type="InterPro" id="IPR020565">
    <property type="entry name" value="ImidazoleglycerP_deHydtase_CS"/>
</dbReference>
<dbReference type="CDD" id="cd07914">
    <property type="entry name" value="IGPD"/>
    <property type="match status" value="1"/>
</dbReference>
<dbReference type="Proteomes" id="UP000001304">
    <property type="component" value="Chromosome"/>
</dbReference>
<keyword evidence="6" id="KW-0963">Cytoplasm</keyword>
<dbReference type="Pfam" id="PF00475">
    <property type="entry name" value="IGPD"/>
    <property type="match status" value="1"/>
</dbReference>
<dbReference type="FunFam" id="3.30.230.40:FF:000003">
    <property type="entry name" value="Imidazoleglycerol-phosphate dehydratase HisB"/>
    <property type="match status" value="1"/>
</dbReference>
<dbReference type="PROSITE" id="PS00955">
    <property type="entry name" value="IGP_DEHYDRATASE_2"/>
    <property type="match status" value="1"/>
</dbReference>
<dbReference type="InterPro" id="IPR000807">
    <property type="entry name" value="ImidazoleglycerolP_deHydtase"/>
</dbReference>
<evidence type="ECO:0000256" key="2">
    <source>
        <dbReference type="ARBA" id="ARBA00016664"/>
    </source>
</evidence>
<evidence type="ECO:0000256" key="4">
    <source>
        <dbReference type="ARBA" id="ARBA00023102"/>
    </source>
</evidence>
<dbReference type="AlphaFoldDB" id="E0SRC4"/>
<dbReference type="Gene3D" id="3.30.230.40">
    <property type="entry name" value="Imidazole glycerol phosphate dehydratase, domain 1"/>
    <property type="match status" value="2"/>
</dbReference>
<keyword evidence="3 6" id="KW-0028">Amino-acid biosynthesis</keyword>
<dbReference type="FunFam" id="3.30.230.40:FF:000001">
    <property type="entry name" value="Imidazoleglycerol-phosphate dehydratase HisB"/>
    <property type="match status" value="1"/>
</dbReference>
<evidence type="ECO:0000313" key="7">
    <source>
        <dbReference type="EMBL" id="ADM28378.1"/>
    </source>
</evidence>
<evidence type="ECO:0000256" key="3">
    <source>
        <dbReference type="ARBA" id="ARBA00022605"/>
    </source>
</evidence>
<dbReference type="KEGG" id="iag:Igag_1576"/>
<gene>
    <name evidence="6" type="primary">hisB</name>
    <name evidence="7" type="ordered locus">Igag_1576</name>
</gene>
<sequence length="196" mass="21765">MSRKCSYSRETRETRVEINLDIDSRGDIVISTPIPFFNHMLTTMFSYMNSTVSLVAIDKNPFDDHHIVEDVAIVVGEALDRCLGDRVGIKRYGFVVIPMDDALVLVSIDISGRGGAYIELNLRRESIGGLAIENVYHFIETLANRAGITIHVKQLNGVNTHHIIEAVFKGLGMTIYEATRIVEPGFVRSTKGVLDG</sequence>
<protein>
    <recommendedName>
        <fullName evidence="2 6">Imidazoleglycerol-phosphate dehydratase</fullName>
        <shortName evidence="6">IGPD</shortName>
        <ecNumber evidence="6">4.2.1.19</ecNumber>
    </recommendedName>
</protein>
<dbReference type="STRING" id="583356.Igag_1576"/>
<dbReference type="EMBL" id="CP002098">
    <property type="protein sequence ID" value="ADM28378.1"/>
    <property type="molecule type" value="Genomic_DNA"/>
</dbReference>
<dbReference type="UniPathway" id="UPA00031">
    <property type="reaction ID" value="UER00011"/>
</dbReference>
<reference evidence="7 8" key="1">
    <citation type="journal article" date="2010" name="Stand. Genomic Sci.">
        <title>Complete genome sequence of Ignisphaera aggregans type strain (AQ1.S1).</title>
        <authorList>
            <person name="Goker M."/>
            <person name="Held B."/>
            <person name="Lapidus A."/>
            <person name="Nolan M."/>
            <person name="Spring S."/>
            <person name="Yasawong M."/>
            <person name="Lucas S."/>
            <person name="Glavina Del Rio T."/>
            <person name="Tice H."/>
            <person name="Cheng J.F."/>
            <person name="Goodwin L."/>
            <person name="Tapia R."/>
            <person name="Pitluck S."/>
            <person name="Liolios K."/>
            <person name="Ivanova N."/>
            <person name="Mavromatis K."/>
            <person name="Mikhailova N."/>
            <person name="Pati A."/>
            <person name="Chen A."/>
            <person name="Palaniappan K."/>
            <person name="Brambilla E."/>
            <person name="Land M."/>
            <person name="Hauser L."/>
            <person name="Chang Y.J."/>
            <person name="Jeffries C.D."/>
            <person name="Brettin T."/>
            <person name="Detter J.C."/>
            <person name="Han C."/>
            <person name="Rohde M."/>
            <person name="Sikorski J."/>
            <person name="Woyke T."/>
            <person name="Bristow J."/>
            <person name="Eisen J.A."/>
            <person name="Markowitz V."/>
            <person name="Hugenholtz P."/>
            <person name="Kyrpides N.C."/>
            <person name="Klenk H.P."/>
        </authorList>
    </citation>
    <scope>NUCLEOTIDE SEQUENCE [LARGE SCALE GENOMIC DNA]</scope>
    <source>
        <strain evidence="8">DSM 17230 / JCM 13409 / AQ1.S1</strain>
    </source>
</reference>
<evidence type="ECO:0000256" key="6">
    <source>
        <dbReference type="HAMAP-Rule" id="MF_00076"/>
    </source>
</evidence>
<dbReference type="PANTHER" id="PTHR23133">
    <property type="entry name" value="IMIDAZOLEGLYCEROL-PHOSPHATE DEHYDRATASE HIS7"/>
    <property type="match status" value="1"/>
</dbReference>
<dbReference type="GO" id="GO:0004424">
    <property type="term" value="F:imidazoleglycerol-phosphate dehydratase activity"/>
    <property type="evidence" value="ECO:0007669"/>
    <property type="project" value="UniProtKB-UniRule"/>
</dbReference>
<dbReference type="SUPFAM" id="SSF54211">
    <property type="entry name" value="Ribosomal protein S5 domain 2-like"/>
    <property type="match status" value="2"/>
</dbReference>
<organism evidence="7 8">
    <name type="scientific">Ignisphaera aggregans (strain DSM 17230 / JCM 13409 / AQ1.S1)</name>
    <dbReference type="NCBI Taxonomy" id="583356"/>
    <lineage>
        <taxon>Archaea</taxon>
        <taxon>Thermoproteota</taxon>
        <taxon>Thermoprotei</taxon>
        <taxon>Desulfurococcales</taxon>
        <taxon>Desulfurococcaceae</taxon>
        <taxon>Ignisphaera</taxon>
    </lineage>
</organism>
<dbReference type="NCBIfam" id="NF010121">
    <property type="entry name" value="PRK13598.1"/>
    <property type="match status" value="1"/>
</dbReference>
<dbReference type="EC" id="4.2.1.19" evidence="6"/>
<dbReference type="GO" id="GO:0005737">
    <property type="term" value="C:cytoplasm"/>
    <property type="evidence" value="ECO:0007669"/>
    <property type="project" value="UniProtKB-SubCell"/>
</dbReference>
<dbReference type="HOGENOM" id="CLU_044308_3_0_2"/>